<keyword evidence="2" id="KW-0238">DNA-binding</keyword>
<comment type="caution">
    <text evidence="5">The sequence shown here is derived from an EMBL/GenBank/DDBJ whole genome shotgun (WGS) entry which is preliminary data.</text>
</comment>
<dbReference type="Proteomes" id="UP001426770">
    <property type="component" value="Unassembled WGS sequence"/>
</dbReference>
<dbReference type="Gene3D" id="1.10.10.10">
    <property type="entry name" value="Winged helix-like DNA-binding domain superfamily/Winged helix DNA-binding domain"/>
    <property type="match status" value="1"/>
</dbReference>
<dbReference type="RefSeq" id="WP_286214327.1">
    <property type="nucleotide sequence ID" value="NZ_AP027736.1"/>
</dbReference>
<gene>
    <name evidence="5" type="ORF">Lsed01_01097</name>
</gene>
<dbReference type="PANTHER" id="PTHR33154">
    <property type="entry name" value="TRANSCRIPTIONAL REGULATOR, ARSR FAMILY"/>
    <property type="match status" value="1"/>
</dbReference>
<dbReference type="PRINTS" id="PR00778">
    <property type="entry name" value="HTHARSR"/>
</dbReference>
<dbReference type="InterPro" id="IPR036388">
    <property type="entry name" value="WH-like_DNA-bd_sf"/>
</dbReference>
<evidence type="ECO:0000256" key="1">
    <source>
        <dbReference type="ARBA" id="ARBA00023015"/>
    </source>
</evidence>
<dbReference type="PANTHER" id="PTHR33154:SF33">
    <property type="entry name" value="TRANSCRIPTIONAL REPRESSOR SDPR"/>
    <property type="match status" value="1"/>
</dbReference>
<dbReference type="SUPFAM" id="SSF46785">
    <property type="entry name" value="Winged helix' DNA-binding domain"/>
    <property type="match status" value="1"/>
</dbReference>
<dbReference type="InterPro" id="IPR001845">
    <property type="entry name" value="HTH_ArsR_DNA-bd_dom"/>
</dbReference>
<feature type="domain" description="HTH arsR-type" evidence="4">
    <location>
        <begin position="6"/>
        <end position="103"/>
    </location>
</feature>
<dbReference type="SMART" id="SM00418">
    <property type="entry name" value="HTH_ARSR"/>
    <property type="match status" value="1"/>
</dbReference>
<evidence type="ECO:0000313" key="5">
    <source>
        <dbReference type="EMBL" id="GAA5518664.1"/>
    </source>
</evidence>
<keyword evidence="3" id="KW-0804">Transcription</keyword>
<keyword evidence="1" id="KW-0805">Transcription regulation</keyword>
<dbReference type="EMBL" id="BAABRR010000004">
    <property type="protein sequence ID" value="GAA5518664.1"/>
    <property type="molecule type" value="Genomic_DNA"/>
</dbReference>
<organism evidence="5 6">
    <name type="scientific">Demequina sediminis</name>
    <dbReference type="NCBI Taxonomy" id="1930058"/>
    <lineage>
        <taxon>Bacteria</taxon>
        <taxon>Bacillati</taxon>
        <taxon>Actinomycetota</taxon>
        <taxon>Actinomycetes</taxon>
        <taxon>Micrococcales</taxon>
        <taxon>Demequinaceae</taxon>
        <taxon>Demequina</taxon>
    </lineage>
</organism>
<accession>A0ABP9WFS0</accession>
<protein>
    <recommendedName>
        <fullName evidence="4">HTH arsR-type domain-containing protein</fullName>
    </recommendedName>
</protein>
<evidence type="ECO:0000256" key="2">
    <source>
        <dbReference type="ARBA" id="ARBA00023125"/>
    </source>
</evidence>
<reference evidence="5 6" key="1">
    <citation type="submission" date="2024-02" db="EMBL/GenBank/DDBJ databases">
        <title>Lysinimicrobium sediminis NBRC 112286.</title>
        <authorList>
            <person name="Ichikawa N."/>
            <person name="Katano-Makiyama Y."/>
            <person name="Hidaka K."/>
        </authorList>
    </citation>
    <scope>NUCLEOTIDE SEQUENCE [LARGE SCALE GENOMIC DNA]</scope>
    <source>
        <strain evidence="5 6">NBRC 112286</strain>
    </source>
</reference>
<sequence length="103" mass="11253">MRDTDLFDDAFELDATFHALASPVRRFILELLEPESAAAGDLAASAASMFGISASRVSQHLTVLDRAGLVVVETEGTWRYYDVERGSAAAAVEWLHRRGLASR</sequence>
<evidence type="ECO:0000259" key="4">
    <source>
        <dbReference type="PROSITE" id="PS50987"/>
    </source>
</evidence>
<dbReference type="InterPro" id="IPR051081">
    <property type="entry name" value="HTH_MetalResp_TranReg"/>
</dbReference>
<dbReference type="NCBIfam" id="NF033788">
    <property type="entry name" value="HTH_metalloreg"/>
    <property type="match status" value="1"/>
</dbReference>
<keyword evidence="6" id="KW-1185">Reference proteome</keyword>
<dbReference type="InterPro" id="IPR036390">
    <property type="entry name" value="WH_DNA-bd_sf"/>
</dbReference>
<dbReference type="CDD" id="cd00090">
    <property type="entry name" value="HTH_ARSR"/>
    <property type="match status" value="1"/>
</dbReference>
<name>A0ABP9WFS0_9MICO</name>
<evidence type="ECO:0000313" key="6">
    <source>
        <dbReference type="Proteomes" id="UP001426770"/>
    </source>
</evidence>
<proteinExistence type="predicted"/>
<dbReference type="InterPro" id="IPR011991">
    <property type="entry name" value="ArsR-like_HTH"/>
</dbReference>
<dbReference type="Pfam" id="PF12840">
    <property type="entry name" value="HTH_20"/>
    <property type="match status" value="1"/>
</dbReference>
<evidence type="ECO:0000256" key="3">
    <source>
        <dbReference type="ARBA" id="ARBA00023163"/>
    </source>
</evidence>
<dbReference type="PROSITE" id="PS50987">
    <property type="entry name" value="HTH_ARSR_2"/>
    <property type="match status" value="1"/>
</dbReference>